<feature type="coiled-coil region" evidence="5">
    <location>
        <begin position="42"/>
        <end position="97"/>
    </location>
</feature>
<feature type="coiled-coil region" evidence="5">
    <location>
        <begin position="154"/>
        <end position="199"/>
    </location>
</feature>
<proteinExistence type="inferred from homology"/>
<dbReference type="EMBL" id="BAAATR010000012">
    <property type="protein sequence ID" value="GAA2247732.1"/>
    <property type="molecule type" value="Genomic_DNA"/>
</dbReference>
<evidence type="ECO:0000256" key="4">
    <source>
        <dbReference type="ARBA" id="ARBA00022807"/>
    </source>
</evidence>
<protein>
    <submittedName>
        <fullName evidence="9">C40 family peptidase</fullName>
    </submittedName>
</protein>
<feature type="region of interest" description="Disordered" evidence="6">
    <location>
        <begin position="208"/>
        <end position="249"/>
    </location>
</feature>
<evidence type="ECO:0000256" key="5">
    <source>
        <dbReference type="SAM" id="Coils"/>
    </source>
</evidence>
<dbReference type="PROSITE" id="PS51935">
    <property type="entry name" value="NLPC_P60"/>
    <property type="match status" value="1"/>
</dbReference>
<keyword evidence="7" id="KW-0732">Signal</keyword>
<dbReference type="PANTHER" id="PTHR47359">
    <property type="entry name" value="PEPTIDOGLYCAN DL-ENDOPEPTIDASE CWLO"/>
    <property type="match status" value="1"/>
</dbReference>
<keyword evidence="4" id="KW-0788">Thiol protease</keyword>
<evidence type="ECO:0000259" key="8">
    <source>
        <dbReference type="PROSITE" id="PS51935"/>
    </source>
</evidence>
<dbReference type="Proteomes" id="UP001500305">
    <property type="component" value="Unassembled WGS sequence"/>
</dbReference>
<evidence type="ECO:0000256" key="1">
    <source>
        <dbReference type="ARBA" id="ARBA00007074"/>
    </source>
</evidence>
<name>A0ABN3E3S7_9ACTN</name>
<feature type="compositionally biased region" description="Gly residues" evidence="6">
    <location>
        <begin position="228"/>
        <end position="247"/>
    </location>
</feature>
<gene>
    <name evidence="9" type="ORF">GCM10010430_32610</name>
</gene>
<dbReference type="Gene3D" id="6.10.250.3150">
    <property type="match status" value="1"/>
</dbReference>
<keyword evidence="5" id="KW-0175">Coiled coil</keyword>
<feature type="domain" description="NlpC/P60" evidence="8">
    <location>
        <begin position="252"/>
        <end position="366"/>
    </location>
</feature>
<sequence length="366" mass="38446">MGNHRRPKPAGRARMTMLAATAGAATVLPVASAAHAAPSGNIEQVKAQVDKLYEEAEVATEKFNKAGEQQQQLQAETSKLQDRLAAQQARINELQSTLGAVAADQYRSGGVDPSVQLILSASPDEYLQRAGLQDQANDQQVAALRLARQLQLSMDQTRNETAAKLAELDRARQDLAERKQEAKAKLAEAQSILGGLEAADRAKVLADGNDQAASRGSGRTSPGDPSGSTGGGSSVGGGPSGSVGGSYTGPASGRAKSALDFAYAQIGKPYQPGGVGPSSFDCSGLTQSAWRTAGVSLPRTTWDQWNAGHHVSQSDLQPGDLVFYFQDLHHVGIYVGDGKVLHAPRLGKNVQIVPMNVMPYMGAIRP</sequence>
<keyword evidence="3" id="KW-0378">Hydrolase</keyword>
<dbReference type="InterPro" id="IPR000064">
    <property type="entry name" value="NLP_P60_dom"/>
</dbReference>
<evidence type="ECO:0000256" key="3">
    <source>
        <dbReference type="ARBA" id="ARBA00022801"/>
    </source>
</evidence>
<dbReference type="RefSeq" id="WP_344637100.1">
    <property type="nucleotide sequence ID" value="NZ_BAAATR010000012.1"/>
</dbReference>
<comment type="caution">
    <text evidence="9">The sequence shown here is derived from an EMBL/GenBank/DDBJ whole genome shotgun (WGS) entry which is preliminary data.</text>
</comment>
<dbReference type="SUPFAM" id="SSF54001">
    <property type="entry name" value="Cysteine proteinases"/>
    <property type="match status" value="1"/>
</dbReference>
<feature type="compositionally biased region" description="Low complexity" evidence="6">
    <location>
        <begin position="214"/>
        <end position="227"/>
    </location>
</feature>
<feature type="chain" id="PRO_5047202772" evidence="7">
    <location>
        <begin position="37"/>
        <end position="366"/>
    </location>
</feature>
<comment type="similarity">
    <text evidence="1">Belongs to the peptidase C40 family.</text>
</comment>
<dbReference type="Pfam" id="PF00877">
    <property type="entry name" value="NLPC_P60"/>
    <property type="match status" value="1"/>
</dbReference>
<reference evidence="9 10" key="1">
    <citation type="journal article" date="2019" name="Int. J. Syst. Evol. Microbiol.">
        <title>The Global Catalogue of Microorganisms (GCM) 10K type strain sequencing project: providing services to taxonomists for standard genome sequencing and annotation.</title>
        <authorList>
            <consortium name="The Broad Institute Genomics Platform"/>
            <consortium name="The Broad Institute Genome Sequencing Center for Infectious Disease"/>
            <person name="Wu L."/>
            <person name="Ma J."/>
        </authorList>
    </citation>
    <scope>NUCLEOTIDE SEQUENCE [LARGE SCALE GENOMIC DNA]</scope>
    <source>
        <strain evidence="9 10">JCM 7356</strain>
    </source>
</reference>
<dbReference type="PANTHER" id="PTHR47359:SF3">
    <property type="entry name" value="NLP_P60 DOMAIN-CONTAINING PROTEIN-RELATED"/>
    <property type="match status" value="1"/>
</dbReference>
<evidence type="ECO:0000256" key="7">
    <source>
        <dbReference type="SAM" id="SignalP"/>
    </source>
</evidence>
<dbReference type="InterPro" id="IPR038765">
    <property type="entry name" value="Papain-like_cys_pep_sf"/>
</dbReference>
<dbReference type="InterPro" id="IPR051794">
    <property type="entry name" value="PG_Endopeptidase_C40"/>
</dbReference>
<evidence type="ECO:0000313" key="10">
    <source>
        <dbReference type="Proteomes" id="UP001500305"/>
    </source>
</evidence>
<evidence type="ECO:0000256" key="6">
    <source>
        <dbReference type="SAM" id="MobiDB-lite"/>
    </source>
</evidence>
<feature type="signal peptide" evidence="7">
    <location>
        <begin position="1"/>
        <end position="36"/>
    </location>
</feature>
<evidence type="ECO:0000256" key="2">
    <source>
        <dbReference type="ARBA" id="ARBA00022670"/>
    </source>
</evidence>
<keyword evidence="10" id="KW-1185">Reference proteome</keyword>
<keyword evidence="2" id="KW-0645">Protease</keyword>
<organism evidence="9 10">
    <name type="scientific">Kitasatospora cystarginea</name>
    <dbReference type="NCBI Taxonomy" id="58350"/>
    <lineage>
        <taxon>Bacteria</taxon>
        <taxon>Bacillati</taxon>
        <taxon>Actinomycetota</taxon>
        <taxon>Actinomycetes</taxon>
        <taxon>Kitasatosporales</taxon>
        <taxon>Streptomycetaceae</taxon>
        <taxon>Kitasatospora</taxon>
    </lineage>
</organism>
<accession>A0ABN3E3S7</accession>
<dbReference type="Gene3D" id="3.90.1720.10">
    <property type="entry name" value="endopeptidase domain like (from Nostoc punctiforme)"/>
    <property type="match status" value="1"/>
</dbReference>
<evidence type="ECO:0000313" key="9">
    <source>
        <dbReference type="EMBL" id="GAA2247732.1"/>
    </source>
</evidence>